<keyword evidence="2" id="KW-1185">Reference proteome</keyword>
<dbReference type="RefSeq" id="WP_310925432.1">
    <property type="nucleotide sequence ID" value="NZ_JAMQOP010000004.1"/>
</dbReference>
<dbReference type="SUPFAM" id="SSF54427">
    <property type="entry name" value="NTF2-like"/>
    <property type="match status" value="1"/>
</dbReference>
<proteinExistence type="predicted"/>
<dbReference type="InterPro" id="IPR009959">
    <property type="entry name" value="Cyclase_SnoaL-like"/>
</dbReference>
<organism evidence="1 2">
    <name type="scientific">Halogeometricum salsisoli</name>
    <dbReference type="NCBI Taxonomy" id="2950536"/>
    <lineage>
        <taxon>Archaea</taxon>
        <taxon>Methanobacteriati</taxon>
        <taxon>Methanobacteriota</taxon>
        <taxon>Stenosarchaea group</taxon>
        <taxon>Halobacteria</taxon>
        <taxon>Halobacteriales</taxon>
        <taxon>Haloferacaceae</taxon>
        <taxon>Halogeometricum</taxon>
    </lineage>
</organism>
<dbReference type="EMBL" id="JAMQOP010000004">
    <property type="protein sequence ID" value="MDS0300528.1"/>
    <property type="molecule type" value="Genomic_DNA"/>
</dbReference>
<comment type="caution">
    <text evidence="1">The sequence shown here is derived from an EMBL/GenBank/DDBJ whole genome shotgun (WGS) entry which is preliminary data.</text>
</comment>
<protein>
    <submittedName>
        <fullName evidence="1">Ester cyclase</fullName>
    </submittedName>
</protein>
<dbReference type="InterPro" id="IPR032710">
    <property type="entry name" value="NTF2-like_dom_sf"/>
</dbReference>
<accession>A0ABU2GI69</accession>
<dbReference type="Pfam" id="PF07366">
    <property type="entry name" value="SnoaL"/>
    <property type="match status" value="1"/>
</dbReference>
<dbReference type="PANTHER" id="PTHR38436:SF1">
    <property type="entry name" value="ESTER CYCLASE"/>
    <property type="match status" value="1"/>
</dbReference>
<dbReference type="Proteomes" id="UP001257060">
    <property type="component" value="Unassembled WGS sequence"/>
</dbReference>
<dbReference type="PANTHER" id="PTHR38436">
    <property type="entry name" value="POLYKETIDE CYCLASE SNOAL-LIKE DOMAIN"/>
    <property type="match status" value="1"/>
</dbReference>
<gene>
    <name evidence="1" type="ORF">NDI76_17400</name>
</gene>
<dbReference type="Gene3D" id="3.10.450.50">
    <property type="match status" value="1"/>
</dbReference>
<name>A0ABU2GI69_9EURY</name>
<evidence type="ECO:0000313" key="1">
    <source>
        <dbReference type="EMBL" id="MDS0300528.1"/>
    </source>
</evidence>
<sequence>MGPSKRERMQISRQDFTRVWKQRDMDAIRDIYSLDFRGHGFPGNRTVTRSQYRRTVELFQRVFPDCRIELEEMRADSEFVYASWVFSGTPAIPGFGPNASPVSFRGTGRHRHRGGKVVEVWVETDWLSVAKQVGRSYSRSVHETISRLPTVFRLSTLEGI</sequence>
<evidence type="ECO:0000313" key="2">
    <source>
        <dbReference type="Proteomes" id="UP001257060"/>
    </source>
</evidence>
<reference evidence="1 2" key="1">
    <citation type="submission" date="2022-06" db="EMBL/GenBank/DDBJ databases">
        <title>Halogeometricum sp. a new haloarchaeum isolate from saline soil.</title>
        <authorList>
            <person name="Strakova D."/>
            <person name="Galisteo C."/>
            <person name="Sanchez-Porro C."/>
            <person name="Ventosa A."/>
        </authorList>
    </citation>
    <scope>NUCLEOTIDE SEQUENCE [LARGE SCALE GENOMIC DNA]</scope>
    <source>
        <strain evidence="1 2">S1BR25-6</strain>
    </source>
</reference>